<dbReference type="AlphaFoldDB" id="H6L8A8"/>
<dbReference type="PANTHER" id="PTHR42886">
    <property type="entry name" value="RE40534P-RELATED"/>
    <property type="match status" value="1"/>
</dbReference>
<dbReference type="KEGG" id="sgn:SGRA_3756"/>
<dbReference type="Pfam" id="PF12697">
    <property type="entry name" value="Abhydrolase_6"/>
    <property type="match status" value="1"/>
</dbReference>
<dbReference type="InterPro" id="IPR000073">
    <property type="entry name" value="AB_hydrolase_1"/>
</dbReference>
<dbReference type="eggNOG" id="COG1073">
    <property type="taxonomic scope" value="Bacteria"/>
</dbReference>
<dbReference type="InterPro" id="IPR029058">
    <property type="entry name" value="AB_hydrolase_fold"/>
</dbReference>
<dbReference type="HOGENOM" id="CLU_086603_0_0_10"/>
<dbReference type="SUPFAM" id="SSF53474">
    <property type="entry name" value="alpha/beta-Hydrolases"/>
    <property type="match status" value="1"/>
</dbReference>
<name>H6L8A8_SAPGL</name>
<dbReference type="EMBL" id="CP002831">
    <property type="protein sequence ID" value="AFC26472.1"/>
    <property type="molecule type" value="Genomic_DNA"/>
</dbReference>
<dbReference type="PANTHER" id="PTHR42886:SF29">
    <property type="entry name" value="PUMMELIG, ISOFORM A"/>
    <property type="match status" value="1"/>
</dbReference>
<keyword evidence="3" id="KW-1185">Reference proteome</keyword>
<feature type="domain" description="AB hydrolase-1" evidence="1">
    <location>
        <begin position="36"/>
        <end position="257"/>
    </location>
</feature>
<dbReference type="OrthoDB" id="9808543at2"/>
<sequence>MIEKKTAWIPAAAGRQLALDISFPSGRAPEAGWPLLIFAHGFKGFKDWGHWNALAEAFAQAGYAFLKFNFSHNGLGPNLIDFEDLDAFGQNNYSKECFDFEAVLDFVQKSDWPIQKTAPVLIGHSRGGPIAALTALKRGAKALISWASVHELDYAWQDQAFLAHWKKEGRQFIRNGRTKQNMPLDYQLYEDFKAHEAAFRLGPKLADLSCPHLIVHGSQDPAVSLTSAHYLDEHSPKAELQIIEGADHVFGGRHPFAAGAELPPHSQKLLQLCLDFLAKL</sequence>
<evidence type="ECO:0000313" key="3">
    <source>
        <dbReference type="Proteomes" id="UP000007519"/>
    </source>
</evidence>
<evidence type="ECO:0000313" key="2">
    <source>
        <dbReference type="EMBL" id="AFC26472.1"/>
    </source>
</evidence>
<proteinExistence type="predicted"/>
<dbReference type="Proteomes" id="UP000007519">
    <property type="component" value="Chromosome"/>
</dbReference>
<accession>H6L8A8</accession>
<evidence type="ECO:0000259" key="1">
    <source>
        <dbReference type="Pfam" id="PF12697"/>
    </source>
</evidence>
<organism evidence="2 3">
    <name type="scientific">Saprospira grandis (strain Lewin)</name>
    <dbReference type="NCBI Taxonomy" id="984262"/>
    <lineage>
        <taxon>Bacteria</taxon>
        <taxon>Pseudomonadati</taxon>
        <taxon>Bacteroidota</taxon>
        <taxon>Saprospiria</taxon>
        <taxon>Saprospirales</taxon>
        <taxon>Saprospiraceae</taxon>
        <taxon>Saprospira</taxon>
    </lineage>
</organism>
<protein>
    <submittedName>
        <fullName evidence="2">OsmC family protein</fullName>
    </submittedName>
</protein>
<dbReference type="STRING" id="984262.SGRA_3756"/>
<reference evidence="2 3" key="1">
    <citation type="journal article" date="2012" name="Stand. Genomic Sci.">
        <title>Complete genome sequencing and analysis of Saprospira grandis str. Lewin, a predatory marine bacterium.</title>
        <authorList>
            <person name="Saw J.H."/>
            <person name="Yuryev A."/>
            <person name="Kanbe M."/>
            <person name="Hou S."/>
            <person name="Young A.G."/>
            <person name="Aizawa S."/>
            <person name="Alam M."/>
        </authorList>
    </citation>
    <scope>NUCLEOTIDE SEQUENCE [LARGE SCALE GENOMIC DNA]</scope>
    <source>
        <strain evidence="2 3">Lewin</strain>
    </source>
</reference>
<gene>
    <name evidence="2" type="ordered locus">SGRA_3756</name>
</gene>
<dbReference type="RefSeq" id="WP_015694059.1">
    <property type="nucleotide sequence ID" value="NC_016940.1"/>
</dbReference>
<dbReference type="Gene3D" id="3.40.50.1820">
    <property type="entry name" value="alpha/beta hydrolase"/>
    <property type="match status" value="1"/>
</dbReference>